<accession>A0A0F8VS81</accession>
<keyword evidence="4 6" id="KW-1133">Transmembrane helix</keyword>
<evidence type="ECO:0000256" key="5">
    <source>
        <dbReference type="ARBA" id="ARBA00023136"/>
    </source>
</evidence>
<reference evidence="8" key="1">
    <citation type="journal article" date="2015" name="Nature">
        <title>Complex archaea that bridge the gap between prokaryotes and eukaryotes.</title>
        <authorList>
            <person name="Spang A."/>
            <person name="Saw J.H."/>
            <person name="Jorgensen S.L."/>
            <person name="Zaremba-Niedzwiedzka K."/>
            <person name="Martijn J."/>
            <person name="Lind A.E."/>
            <person name="van Eijk R."/>
            <person name="Schleper C."/>
            <person name="Guy L."/>
            <person name="Ettema T.J."/>
        </authorList>
    </citation>
    <scope>NUCLEOTIDE SEQUENCE</scope>
</reference>
<dbReference type="InterPro" id="IPR000731">
    <property type="entry name" value="SSD"/>
</dbReference>
<evidence type="ECO:0000256" key="2">
    <source>
        <dbReference type="ARBA" id="ARBA00022475"/>
    </source>
</evidence>
<evidence type="ECO:0000256" key="6">
    <source>
        <dbReference type="SAM" id="Phobius"/>
    </source>
</evidence>
<dbReference type="AlphaFoldDB" id="A0A0F8VS81"/>
<evidence type="ECO:0000256" key="3">
    <source>
        <dbReference type="ARBA" id="ARBA00022692"/>
    </source>
</evidence>
<sequence length="200" mass="21681">YKGLPAIPDRLISKEIPISFENTGLAAVLKQMEEKLIPSQIMSLLIALVLIAIIIGFIFRSATIGWISIVPISLTILVNFAVMGYFKIGLDSFTTMVASVAIGLGIDTDIHFISCFKREFSKIGDELKALKKTLSTTGVAILINTLTVGIGFAVLLLSGGQHVRRFGGLVALTVFLSAIFSFTVLPATLLLVKPKFLKRR</sequence>
<feature type="transmembrane region" description="Helical" evidence="6">
    <location>
        <begin position="134"/>
        <end position="157"/>
    </location>
</feature>
<feature type="domain" description="SSD" evidence="7">
    <location>
        <begin position="64"/>
        <end position="191"/>
    </location>
</feature>
<keyword evidence="3 6" id="KW-0812">Transmembrane</keyword>
<keyword evidence="5 6" id="KW-0472">Membrane</keyword>
<dbReference type="Gene3D" id="1.20.1640.10">
    <property type="entry name" value="Multidrug efflux transporter AcrB transmembrane domain"/>
    <property type="match status" value="1"/>
</dbReference>
<dbReference type="EMBL" id="LAZR01069712">
    <property type="protein sequence ID" value="KKK47177.1"/>
    <property type="molecule type" value="Genomic_DNA"/>
</dbReference>
<dbReference type="InterPro" id="IPR050545">
    <property type="entry name" value="Mycobact_MmpL"/>
</dbReference>
<dbReference type="GO" id="GO:0022857">
    <property type="term" value="F:transmembrane transporter activity"/>
    <property type="evidence" value="ECO:0007669"/>
    <property type="project" value="InterPro"/>
</dbReference>
<feature type="non-terminal residue" evidence="8">
    <location>
        <position position="1"/>
    </location>
</feature>
<protein>
    <recommendedName>
        <fullName evidence="7">SSD domain-containing protein</fullName>
    </recommendedName>
</protein>
<dbReference type="PROSITE" id="PS50156">
    <property type="entry name" value="SSD"/>
    <property type="match status" value="1"/>
</dbReference>
<evidence type="ECO:0000313" key="8">
    <source>
        <dbReference type="EMBL" id="KKK47177.1"/>
    </source>
</evidence>
<comment type="caution">
    <text evidence="8">The sequence shown here is derived from an EMBL/GenBank/DDBJ whole genome shotgun (WGS) entry which is preliminary data.</text>
</comment>
<dbReference type="Pfam" id="PF03176">
    <property type="entry name" value="MMPL"/>
    <property type="match status" value="1"/>
</dbReference>
<feature type="transmembrane region" description="Helical" evidence="6">
    <location>
        <begin position="66"/>
        <end position="86"/>
    </location>
</feature>
<feature type="transmembrane region" description="Helical" evidence="6">
    <location>
        <begin position="41"/>
        <end position="59"/>
    </location>
</feature>
<proteinExistence type="predicted"/>
<dbReference type="InterPro" id="IPR004869">
    <property type="entry name" value="MMPL_dom"/>
</dbReference>
<name>A0A0F8VS81_9ZZZZ</name>
<feature type="transmembrane region" description="Helical" evidence="6">
    <location>
        <begin position="169"/>
        <end position="192"/>
    </location>
</feature>
<dbReference type="SUPFAM" id="SSF82866">
    <property type="entry name" value="Multidrug efflux transporter AcrB transmembrane domain"/>
    <property type="match status" value="1"/>
</dbReference>
<comment type="subcellular location">
    <subcellularLocation>
        <location evidence="1">Cell membrane</location>
        <topology evidence="1">Multi-pass membrane protein</topology>
    </subcellularLocation>
</comment>
<evidence type="ECO:0000259" key="7">
    <source>
        <dbReference type="PROSITE" id="PS50156"/>
    </source>
</evidence>
<dbReference type="PRINTS" id="PR00702">
    <property type="entry name" value="ACRIFLAVINRP"/>
</dbReference>
<dbReference type="GO" id="GO:0005886">
    <property type="term" value="C:plasma membrane"/>
    <property type="evidence" value="ECO:0007669"/>
    <property type="project" value="UniProtKB-SubCell"/>
</dbReference>
<keyword evidence="2" id="KW-1003">Cell membrane</keyword>
<evidence type="ECO:0000256" key="4">
    <source>
        <dbReference type="ARBA" id="ARBA00022989"/>
    </source>
</evidence>
<dbReference type="PANTHER" id="PTHR33406">
    <property type="entry name" value="MEMBRANE PROTEIN MJ1562-RELATED"/>
    <property type="match status" value="1"/>
</dbReference>
<evidence type="ECO:0000256" key="1">
    <source>
        <dbReference type="ARBA" id="ARBA00004651"/>
    </source>
</evidence>
<organism evidence="8">
    <name type="scientific">marine sediment metagenome</name>
    <dbReference type="NCBI Taxonomy" id="412755"/>
    <lineage>
        <taxon>unclassified sequences</taxon>
        <taxon>metagenomes</taxon>
        <taxon>ecological metagenomes</taxon>
    </lineage>
</organism>
<dbReference type="PANTHER" id="PTHR33406:SF12">
    <property type="entry name" value="BLR2997 PROTEIN"/>
    <property type="match status" value="1"/>
</dbReference>
<gene>
    <name evidence="8" type="ORF">LCGC14_3157840</name>
</gene>
<dbReference type="InterPro" id="IPR001036">
    <property type="entry name" value="Acrflvin-R"/>
</dbReference>